<keyword evidence="4 14" id="KW-0732">Signal</keyword>
<keyword evidence="12" id="KW-0479">Metal-binding</keyword>
<dbReference type="Gene3D" id="1.50.10.10">
    <property type="match status" value="1"/>
</dbReference>
<keyword evidence="8 13" id="KW-0326">Glycosidase</keyword>
<dbReference type="GO" id="GO:0004571">
    <property type="term" value="F:mannosyl-oligosaccharide 1,2-alpha-mannosidase activity"/>
    <property type="evidence" value="ECO:0007669"/>
    <property type="project" value="UniProtKB-EC"/>
</dbReference>
<dbReference type="EC" id="3.2.1.-" evidence="13"/>
<evidence type="ECO:0000256" key="5">
    <source>
        <dbReference type="ARBA" id="ARBA00022801"/>
    </source>
</evidence>
<comment type="caution">
    <text evidence="15">The sequence shown here is derived from an EMBL/GenBank/DDBJ whole genome shotgun (WGS) entry which is preliminary data.</text>
</comment>
<feature type="active site" evidence="11">
    <location>
        <position position="404"/>
    </location>
</feature>
<evidence type="ECO:0000256" key="4">
    <source>
        <dbReference type="ARBA" id="ARBA00022729"/>
    </source>
</evidence>
<feature type="active site" description="Proton donor" evidence="11">
    <location>
        <position position="113"/>
    </location>
</feature>
<dbReference type="Pfam" id="PF01532">
    <property type="entry name" value="Glyco_hydro_47"/>
    <property type="match status" value="1"/>
</dbReference>
<evidence type="ECO:0000256" key="10">
    <source>
        <dbReference type="ARBA" id="ARBA00048605"/>
    </source>
</evidence>
<comment type="pathway">
    <text evidence="2">Protein modification; protein glycosylation.</text>
</comment>
<dbReference type="AlphaFoldDB" id="A0A9P4YZ75"/>
<gene>
    <name evidence="15" type="ORF">GMORB2_1026</name>
</gene>
<dbReference type="RefSeq" id="XP_035324433.1">
    <property type="nucleotide sequence ID" value="XM_035463009.1"/>
</dbReference>
<keyword evidence="5 13" id="KW-0378">Hydrolase</keyword>
<keyword evidence="7" id="KW-0325">Glycoprotein</keyword>
<dbReference type="GO" id="GO:0005509">
    <property type="term" value="F:calcium ion binding"/>
    <property type="evidence" value="ECO:0007669"/>
    <property type="project" value="InterPro"/>
</dbReference>
<dbReference type="InterPro" id="IPR050749">
    <property type="entry name" value="Glycosyl_Hydrolase_47"/>
</dbReference>
<feature type="active site" evidence="11">
    <location>
        <position position="255"/>
    </location>
</feature>
<evidence type="ECO:0000313" key="16">
    <source>
        <dbReference type="Proteomes" id="UP000749293"/>
    </source>
</evidence>
<evidence type="ECO:0000256" key="6">
    <source>
        <dbReference type="ARBA" id="ARBA00023157"/>
    </source>
</evidence>
<feature type="signal peptide" evidence="14">
    <location>
        <begin position="1"/>
        <end position="17"/>
    </location>
</feature>
<dbReference type="GO" id="GO:0005975">
    <property type="term" value="P:carbohydrate metabolic process"/>
    <property type="evidence" value="ECO:0007669"/>
    <property type="project" value="InterPro"/>
</dbReference>
<reference evidence="15" key="1">
    <citation type="submission" date="2020-03" db="EMBL/GenBank/DDBJ databases">
        <title>Site-based positive gene gene selection in Geosmithia morbida across the United States reveals a broad range of putative effectors and factors for local host and environmental adapation.</title>
        <authorList>
            <person name="Onufrak A."/>
            <person name="Murdoch R.W."/>
            <person name="Gazis R."/>
            <person name="Huff M."/>
            <person name="Staton M."/>
            <person name="Klingeman W."/>
            <person name="Hadziabdic D."/>
        </authorList>
    </citation>
    <scope>NUCLEOTIDE SEQUENCE</scope>
    <source>
        <strain evidence="15">1262</strain>
    </source>
</reference>
<evidence type="ECO:0000256" key="3">
    <source>
        <dbReference type="ARBA" id="ARBA00007658"/>
    </source>
</evidence>
<dbReference type="PANTHER" id="PTHR11742:SF101">
    <property type="entry name" value="MANNOSYL-OLIGOSACCHARIDE ALPHA-1,2-MANNOSIDASE 1B"/>
    <property type="match status" value="1"/>
</dbReference>
<evidence type="ECO:0000256" key="13">
    <source>
        <dbReference type="RuleBase" id="RU361193"/>
    </source>
</evidence>
<evidence type="ECO:0000256" key="9">
    <source>
        <dbReference type="ARBA" id="ARBA00047669"/>
    </source>
</evidence>
<dbReference type="GO" id="GO:0005783">
    <property type="term" value="C:endoplasmic reticulum"/>
    <property type="evidence" value="ECO:0007669"/>
    <property type="project" value="TreeGrafter"/>
</dbReference>
<evidence type="ECO:0000256" key="2">
    <source>
        <dbReference type="ARBA" id="ARBA00004922"/>
    </source>
</evidence>
<dbReference type="SUPFAM" id="SSF48225">
    <property type="entry name" value="Seven-hairpin glycosidases"/>
    <property type="match status" value="1"/>
</dbReference>
<keyword evidence="12" id="KW-0106">Calcium</keyword>
<dbReference type="GeneID" id="55967256"/>
<dbReference type="FunFam" id="1.50.10.10:FF:000047">
    <property type="entry name" value="Mannosyl-oligosaccharide alpha-1,2-mannosidase"/>
    <property type="match status" value="1"/>
</dbReference>
<comment type="catalytic activity">
    <reaction evidence="10">
        <text>N(4)-(alpha-D-Man-(1-&gt;2)-alpha-D-Man-(1-&gt;2)-alpha-D-Man-(1-&gt;3)-[alpha-D-Man-(1-&gt;2)-alpha-D-Man-(1-&gt;3)-[alpha-D-Man-(1-&gt;2)-alpha-D-Man-(1-&gt;6)]-alpha-D-Man-(1-&gt;6)]-beta-D-Man-(1-&gt;4)-beta-D-GlcNAc-(1-&gt;4)-beta-D-GlcNAc)-L-asparaginyl-[protein] (N-glucan mannose isomer 9A1,2,3B1,2,3) + 4 H2O = N(4)-(alpha-D-Man-(1-&gt;3)-[alpha-D-Man-(1-&gt;3)-[alpha-D-Man-(1-&gt;6)]-alpha-D-Man-(1-&gt;6)]-beta-D-Man-(1-&gt;4)-beta-D-GlcNAc-(1-&gt;4)-beta-D-GlcNAc)-L-asparaginyl-[protein] (N-glucan mannose isomer 5A1,2) + 4 beta-D-mannose</text>
        <dbReference type="Rhea" id="RHEA:56008"/>
        <dbReference type="Rhea" id="RHEA-COMP:14356"/>
        <dbReference type="Rhea" id="RHEA-COMP:14367"/>
        <dbReference type="ChEBI" id="CHEBI:15377"/>
        <dbReference type="ChEBI" id="CHEBI:28563"/>
        <dbReference type="ChEBI" id="CHEBI:59087"/>
        <dbReference type="ChEBI" id="CHEBI:139493"/>
        <dbReference type="EC" id="3.2.1.113"/>
    </reaction>
</comment>
<dbReference type="InterPro" id="IPR012341">
    <property type="entry name" value="6hp_glycosidase-like_sf"/>
</dbReference>
<keyword evidence="6" id="KW-1015">Disulfide bond</keyword>
<dbReference type="PANTHER" id="PTHR11742">
    <property type="entry name" value="MANNOSYL-OLIGOSACCHARIDE ALPHA-1,2-MANNOSIDASE-RELATED"/>
    <property type="match status" value="1"/>
</dbReference>
<evidence type="ECO:0000256" key="8">
    <source>
        <dbReference type="ARBA" id="ARBA00023295"/>
    </source>
</evidence>
<organism evidence="15 16">
    <name type="scientific">Geosmithia morbida</name>
    <dbReference type="NCBI Taxonomy" id="1094350"/>
    <lineage>
        <taxon>Eukaryota</taxon>
        <taxon>Fungi</taxon>
        <taxon>Dikarya</taxon>
        <taxon>Ascomycota</taxon>
        <taxon>Pezizomycotina</taxon>
        <taxon>Sordariomycetes</taxon>
        <taxon>Hypocreomycetidae</taxon>
        <taxon>Hypocreales</taxon>
        <taxon>Bionectriaceae</taxon>
        <taxon>Geosmithia</taxon>
    </lineage>
</organism>
<dbReference type="GO" id="GO:0036503">
    <property type="term" value="P:ERAD pathway"/>
    <property type="evidence" value="ECO:0007669"/>
    <property type="project" value="UniProtKB-ARBA"/>
</dbReference>
<proteinExistence type="inferred from homology"/>
<evidence type="ECO:0000313" key="15">
    <source>
        <dbReference type="EMBL" id="KAF4125781.1"/>
    </source>
</evidence>
<dbReference type="OrthoDB" id="8118055at2759"/>
<evidence type="ECO:0000256" key="7">
    <source>
        <dbReference type="ARBA" id="ARBA00023180"/>
    </source>
</evidence>
<feature type="chain" id="PRO_5040439547" description="alpha-1,2-Mannosidase" evidence="14">
    <location>
        <begin position="18"/>
        <end position="506"/>
    </location>
</feature>
<dbReference type="InterPro" id="IPR036026">
    <property type="entry name" value="Seven-hairpin_glycosidases"/>
</dbReference>
<evidence type="ECO:0000256" key="12">
    <source>
        <dbReference type="PIRSR" id="PIRSR601382-2"/>
    </source>
</evidence>
<name>A0A9P4YZ75_9HYPO</name>
<feature type="binding site" evidence="12">
    <location>
        <position position="496"/>
    </location>
    <ligand>
        <name>Ca(2+)</name>
        <dbReference type="ChEBI" id="CHEBI:29108"/>
    </ligand>
</feature>
<feature type="active site" description="Proton donor" evidence="11">
    <location>
        <position position="363"/>
    </location>
</feature>
<keyword evidence="16" id="KW-1185">Reference proteome</keyword>
<sequence length="506" mass="55244">MIMGPATLLGFTAPALSYAVAISSQSEKAQAVKKAFELSWKGYHENAFPHDTLKPIARSYENDRNGWGVTAIDSLTTAIIMGESDIVDQILDFAPQIDFTTTVKVNETISVFESNIRYLGGYDLLKGPMSSMAPSDSARVDALLEQAKSLAESLSVAFDTPSGVHTGEIILNPFPQRSGDGTNSIAGMGTLVLEWTRLSDLTGNPKYATLAQRAEDHLLNPKGKPEAFPGLVGSSVSVETGEFLDSSGGWSGGTDSFYEYLIKMYLYNPDTFGRYRDRWVAAADSTMEHLASHPSSRKDLTFLAAFNGSTLRPQSGHLASFAGGNFILGGILLKEQKYIDFGIELANSYYSAYTSTASGIGPEGFQWTIAGDDSTGGAPPGDWQGFYDKAGFWVTSSYYILRPETVESLYYAYRVTGDSKYQDFAWDAFQRIQTLCRSGVGYAGLADVTVQSGSSQYDLQESFWAAETLKYLYLIFAPESPLQVSATGPNEYVYNTEAHPFKVRSR</sequence>
<comment type="similarity">
    <text evidence="3 13">Belongs to the glycosyl hydrolase 47 family.</text>
</comment>
<evidence type="ECO:0000256" key="11">
    <source>
        <dbReference type="PIRSR" id="PIRSR601382-1"/>
    </source>
</evidence>
<evidence type="ECO:0000256" key="1">
    <source>
        <dbReference type="ARBA" id="ARBA00001913"/>
    </source>
</evidence>
<dbReference type="Proteomes" id="UP000749293">
    <property type="component" value="Unassembled WGS sequence"/>
</dbReference>
<comment type="cofactor">
    <cofactor evidence="1 12">
        <name>Ca(2+)</name>
        <dbReference type="ChEBI" id="CHEBI:29108"/>
    </cofactor>
</comment>
<dbReference type="GO" id="GO:0016020">
    <property type="term" value="C:membrane"/>
    <property type="evidence" value="ECO:0007669"/>
    <property type="project" value="InterPro"/>
</dbReference>
<dbReference type="PRINTS" id="PR00747">
    <property type="entry name" value="GLYHDRLASE47"/>
</dbReference>
<evidence type="ECO:0000256" key="14">
    <source>
        <dbReference type="SAM" id="SignalP"/>
    </source>
</evidence>
<protein>
    <recommendedName>
        <fullName evidence="13">alpha-1,2-Mannosidase</fullName>
        <ecNumber evidence="13">3.2.1.-</ecNumber>
    </recommendedName>
</protein>
<comment type="catalytic activity">
    <reaction evidence="9">
        <text>N(4)-(alpha-D-Man-(1-&gt;2)-alpha-D-Man-(1-&gt;2)-alpha-D-Man-(1-&gt;3)-[alpha-D-Man-(1-&gt;3)-[alpha-D-Man-(1-&gt;2)-alpha-D-Man-(1-&gt;6)]-alpha-D-Man-(1-&gt;6)]-beta-D-Man-(1-&gt;4)-beta-D-GlcNAc-(1-&gt;4)-beta-D-GlcNAc)-L-asparaginyl-[protein] (N-glucan mannose isomer 8A1,2,3B1,3) + 3 H2O = N(4)-(alpha-D-Man-(1-&gt;3)-[alpha-D-Man-(1-&gt;3)-[alpha-D-Man-(1-&gt;6)]-alpha-D-Man-(1-&gt;6)]-beta-D-Man-(1-&gt;4)-beta-D-GlcNAc-(1-&gt;4)-beta-D-GlcNAc)-L-asparaginyl-[protein] (N-glucan mannose isomer 5A1,2) + 3 beta-D-mannose</text>
        <dbReference type="Rhea" id="RHEA:56028"/>
        <dbReference type="Rhea" id="RHEA-COMP:14358"/>
        <dbReference type="Rhea" id="RHEA-COMP:14367"/>
        <dbReference type="ChEBI" id="CHEBI:15377"/>
        <dbReference type="ChEBI" id="CHEBI:28563"/>
        <dbReference type="ChEBI" id="CHEBI:59087"/>
        <dbReference type="ChEBI" id="CHEBI:60628"/>
        <dbReference type="EC" id="3.2.1.113"/>
    </reaction>
</comment>
<accession>A0A9P4YZ75</accession>
<dbReference type="EMBL" id="JAANYQ010000002">
    <property type="protein sequence ID" value="KAF4125781.1"/>
    <property type="molecule type" value="Genomic_DNA"/>
</dbReference>
<dbReference type="InterPro" id="IPR001382">
    <property type="entry name" value="Glyco_hydro_47"/>
</dbReference>